<sequence>MFVLVKFTEKHCAHQGPIITIKLSENTENVTACDGSQQTQLLEMLFEMNDDTGHWRGFKRTRVVAKQSGSGPLQNP</sequence>
<keyword evidence="2" id="KW-1185">Reference proteome</keyword>
<organism evidence="1 2">
    <name type="scientific">Acropora cervicornis</name>
    <name type="common">Staghorn coral</name>
    <dbReference type="NCBI Taxonomy" id="6130"/>
    <lineage>
        <taxon>Eukaryota</taxon>
        <taxon>Metazoa</taxon>
        <taxon>Cnidaria</taxon>
        <taxon>Anthozoa</taxon>
        <taxon>Hexacorallia</taxon>
        <taxon>Scleractinia</taxon>
        <taxon>Astrocoeniina</taxon>
        <taxon>Acroporidae</taxon>
        <taxon>Acropora</taxon>
    </lineage>
</organism>
<comment type="caution">
    <text evidence="1">The sequence shown here is derived from an EMBL/GenBank/DDBJ whole genome shotgun (WGS) entry which is preliminary data.</text>
</comment>
<evidence type="ECO:0000313" key="1">
    <source>
        <dbReference type="EMBL" id="KAK2557543.1"/>
    </source>
</evidence>
<reference evidence="1" key="2">
    <citation type="journal article" date="2023" name="Science">
        <title>Genomic signatures of disease resistance in endangered staghorn corals.</title>
        <authorList>
            <person name="Vollmer S.V."/>
            <person name="Selwyn J.D."/>
            <person name="Despard B.A."/>
            <person name="Roesel C.L."/>
        </authorList>
    </citation>
    <scope>NUCLEOTIDE SEQUENCE</scope>
    <source>
        <strain evidence="1">K2</strain>
    </source>
</reference>
<keyword evidence="1" id="KW-0251">Elongation factor</keyword>
<name>A0AAD9QA49_ACRCE</name>
<reference evidence="1" key="1">
    <citation type="journal article" date="2023" name="G3 (Bethesda)">
        <title>Whole genome assembly and annotation of the endangered Caribbean coral Acropora cervicornis.</title>
        <authorList>
            <person name="Selwyn J.D."/>
            <person name="Vollmer S.V."/>
        </authorList>
    </citation>
    <scope>NUCLEOTIDE SEQUENCE</scope>
    <source>
        <strain evidence="1">K2</strain>
    </source>
</reference>
<dbReference type="GO" id="GO:0003746">
    <property type="term" value="F:translation elongation factor activity"/>
    <property type="evidence" value="ECO:0007669"/>
    <property type="project" value="UniProtKB-KW"/>
</dbReference>
<dbReference type="Proteomes" id="UP001249851">
    <property type="component" value="Unassembled WGS sequence"/>
</dbReference>
<dbReference type="EMBL" id="JARQWQ010000049">
    <property type="protein sequence ID" value="KAK2557543.1"/>
    <property type="molecule type" value="Genomic_DNA"/>
</dbReference>
<protein>
    <submittedName>
        <fullName evidence="1">Negative elongation factor A</fullName>
    </submittedName>
</protein>
<dbReference type="AlphaFoldDB" id="A0AAD9QA49"/>
<proteinExistence type="predicted"/>
<gene>
    <name evidence="1" type="ORF">P5673_020298</name>
</gene>
<evidence type="ECO:0000313" key="2">
    <source>
        <dbReference type="Proteomes" id="UP001249851"/>
    </source>
</evidence>
<accession>A0AAD9QA49</accession>
<keyword evidence="1" id="KW-0648">Protein biosynthesis</keyword>